<evidence type="ECO:0000256" key="7">
    <source>
        <dbReference type="ARBA" id="ARBA00034000"/>
    </source>
</evidence>
<dbReference type="RefSeq" id="WP_184959144.1">
    <property type="nucleotide sequence ID" value="NZ_JACHIN010000001.1"/>
</dbReference>
<feature type="region of interest" description="Disordered" evidence="9">
    <location>
        <begin position="1"/>
        <end position="31"/>
    </location>
</feature>
<dbReference type="GO" id="GO:0008955">
    <property type="term" value="F:peptidoglycan glycosyltransferase activity"/>
    <property type="evidence" value="ECO:0007669"/>
    <property type="project" value="UniProtKB-EC"/>
</dbReference>
<dbReference type="AlphaFoldDB" id="A0A7W7ZY81"/>
<keyword evidence="4" id="KW-0808">Transferase</keyword>
<dbReference type="Gene3D" id="1.10.3810.10">
    <property type="entry name" value="Biosynthetic peptidoglycan transglycosylase-like"/>
    <property type="match status" value="1"/>
</dbReference>
<keyword evidence="10" id="KW-1133">Transmembrane helix</keyword>
<dbReference type="SUPFAM" id="SSF56601">
    <property type="entry name" value="beta-lactamase/transpeptidase-like"/>
    <property type="match status" value="1"/>
</dbReference>
<keyword evidence="1 13" id="KW-0121">Carboxypeptidase</keyword>
<comment type="catalytic activity">
    <reaction evidence="7">
        <text>Preferential cleavage: (Ac)2-L-Lys-D-Ala-|-D-Ala. Also transpeptidation of peptidyl-alanyl moieties that are N-acyl substituents of D-alanine.</text>
        <dbReference type="EC" id="3.4.16.4"/>
    </reaction>
</comment>
<evidence type="ECO:0000256" key="1">
    <source>
        <dbReference type="ARBA" id="ARBA00022645"/>
    </source>
</evidence>
<accession>A0A7W7ZY81</accession>
<dbReference type="InterPro" id="IPR001460">
    <property type="entry name" value="PCN-bd_Tpept"/>
</dbReference>
<keyword evidence="5" id="KW-0378">Hydrolase</keyword>
<evidence type="ECO:0000256" key="9">
    <source>
        <dbReference type="SAM" id="MobiDB-lite"/>
    </source>
</evidence>
<organism evidence="13 14">
    <name type="scientific">Nonomuraea endophytica</name>
    <dbReference type="NCBI Taxonomy" id="714136"/>
    <lineage>
        <taxon>Bacteria</taxon>
        <taxon>Bacillati</taxon>
        <taxon>Actinomycetota</taxon>
        <taxon>Actinomycetes</taxon>
        <taxon>Streptosporangiales</taxon>
        <taxon>Streptosporangiaceae</taxon>
        <taxon>Nonomuraea</taxon>
    </lineage>
</organism>
<dbReference type="InterPro" id="IPR001264">
    <property type="entry name" value="Glyco_trans_51"/>
</dbReference>
<dbReference type="GO" id="GO:0006508">
    <property type="term" value="P:proteolysis"/>
    <property type="evidence" value="ECO:0007669"/>
    <property type="project" value="UniProtKB-KW"/>
</dbReference>
<feature type="region of interest" description="Disordered" evidence="9">
    <location>
        <begin position="691"/>
        <end position="769"/>
    </location>
</feature>
<evidence type="ECO:0000259" key="11">
    <source>
        <dbReference type="Pfam" id="PF00905"/>
    </source>
</evidence>
<comment type="catalytic activity">
    <reaction evidence="8">
        <text>[GlcNAc-(1-&gt;4)-Mur2Ac(oyl-L-Ala-gamma-D-Glu-L-Lys-D-Ala-D-Ala)](n)-di-trans,octa-cis-undecaprenyl diphosphate + beta-D-GlcNAc-(1-&gt;4)-Mur2Ac(oyl-L-Ala-gamma-D-Glu-L-Lys-D-Ala-D-Ala)-di-trans,octa-cis-undecaprenyl diphosphate = [GlcNAc-(1-&gt;4)-Mur2Ac(oyl-L-Ala-gamma-D-Glu-L-Lys-D-Ala-D-Ala)](n+1)-di-trans,octa-cis-undecaprenyl diphosphate + di-trans,octa-cis-undecaprenyl diphosphate + H(+)</text>
        <dbReference type="Rhea" id="RHEA:23708"/>
        <dbReference type="Rhea" id="RHEA-COMP:9602"/>
        <dbReference type="Rhea" id="RHEA-COMP:9603"/>
        <dbReference type="ChEBI" id="CHEBI:15378"/>
        <dbReference type="ChEBI" id="CHEBI:58405"/>
        <dbReference type="ChEBI" id="CHEBI:60033"/>
        <dbReference type="ChEBI" id="CHEBI:78435"/>
        <dbReference type="EC" id="2.4.99.28"/>
    </reaction>
</comment>
<keyword evidence="6" id="KW-0511">Multifunctional enzyme</keyword>
<dbReference type="InterPro" id="IPR036950">
    <property type="entry name" value="PBP_transglycosylase"/>
</dbReference>
<dbReference type="SUPFAM" id="SSF53955">
    <property type="entry name" value="Lysozyme-like"/>
    <property type="match status" value="1"/>
</dbReference>
<dbReference type="GO" id="GO:0009252">
    <property type="term" value="P:peptidoglycan biosynthetic process"/>
    <property type="evidence" value="ECO:0007669"/>
    <property type="project" value="TreeGrafter"/>
</dbReference>
<evidence type="ECO:0000256" key="5">
    <source>
        <dbReference type="ARBA" id="ARBA00022801"/>
    </source>
</evidence>
<keyword evidence="10" id="KW-0812">Transmembrane</keyword>
<dbReference type="GO" id="GO:0008658">
    <property type="term" value="F:penicillin binding"/>
    <property type="evidence" value="ECO:0007669"/>
    <property type="project" value="InterPro"/>
</dbReference>
<dbReference type="InterPro" id="IPR023346">
    <property type="entry name" value="Lysozyme-like_dom_sf"/>
</dbReference>
<dbReference type="InterPro" id="IPR012338">
    <property type="entry name" value="Beta-lactam/transpept-like"/>
</dbReference>
<sequence length="769" mass="83549">MSQVPTRRGRGRGGPEGPPPPAGPGRGDGEGRDWRRFLPSWKILVVGVVVVAAGVFGMIMVGYSLTPMPTQAQAQANVDDQGSVIRYANGKVLARIGTKRKPVDNISEIPKHVQDAVIAAENSSYREDSGISFSGMVRSLWSTATGQQVQGASTITQQMARNYYDGLSQERSLQRKVKEIFVAVKLNKSLSKDQILLQYLNTIYFGRGTYGIGAAAEAFFGKKKVSELTPEQGAYIAGRIQNPSSFDAAEKSGNLEATQFRYTYVLDQMAKLDPQAYANLKAKSPVAPKRVKDRQIDYFNGVDGYMIMTAINEMERKTRIDLDELKTGGYDIRTTFDKDLMEAAKRAVNQHTRNAPDEVMATLAAVNPTNGRVIAFYGGDDYQYDAWNDAFQSVKQAASAFKPYVLAAWLEQGYSLRSYLPAKGPIKLEGTTEIDNDHASGAASVDVIKATASSINTAFAKMGEKVGLDSVVDIAARAGIDRARLEKVQKDQKYLLTIGSGGVTAVEQAGGYSIFANAGKHIENHVIIKATKKTGQVVLDEKQYSSVRVISEQAAADATVALQAVVKSGTGRNAALYNRPVAGKTGTNNDNKDVWFVGFTPQVSTAVGMYRQQCKTKGGKVVRPVHDNCPWYRGKDSSKEKKYTPQKPYSTAFEAPLPGGYQGATYPAAIWKTFMLEATKNDKVEQFPPRADYGVPENLAPKPTPTPTRTVDPENPFEDPTDCPLLDPACDDDGNVSIDPNENGFPEDDGMMGGGATVPDPMPSRREDG</sequence>
<dbReference type="GO" id="GO:0030288">
    <property type="term" value="C:outer membrane-bounded periplasmic space"/>
    <property type="evidence" value="ECO:0007669"/>
    <property type="project" value="TreeGrafter"/>
</dbReference>
<evidence type="ECO:0000313" key="14">
    <source>
        <dbReference type="Proteomes" id="UP000568380"/>
    </source>
</evidence>
<dbReference type="Gene3D" id="3.40.710.10">
    <property type="entry name" value="DD-peptidase/beta-lactamase superfamily"/>
    <property type="match status" value="1"/>
</dbReference>
<reference evidence="13 14" key="1">
    <citation type="submission" date="2020-08" db="EMBL/GenBank/DDBJ databases">
        <title>Genomic Encyclopedia of Type Strains, Phase IV (KMG-IV): sequencing the most valuable type-strain genomes for metagenomic binning, comparative biology and taxonomic classification.</title>
        <authorList>
            <person name="Goeker M."/>
        </authorList>
    </citation>
    <scope>NUCLEOTIDE SEQUENCE [LARGE SCALE GENOMIC DNA]</scope>
    <source>
        <strain evidence="13 14">DSM 45385</strain>
    </source>
</reference>
<protein>
    <submittedName>
        <fullName evidence="13">Membrane peptidoglycan carboxypeptidase</fullName>
    </submittedName>
</protein>
<keyword evidence="3" id="KW-0328">Glycosyltransferase</keyword>
<dbReference type="PANTHER" id="PTHR32282">
    <property type="entry name" value="BINDING PROTEIN TRANSPEPTIDASE, PUTATIVE-RELATED"/>
    <property type="match status" value="1"/>
</dbReference>
<dbReference type="EMBL" id="JACHIN010000001">
    <property type="protein sequence ID" value="MBB5076027.1"/>
    <property type="molecule type" value="Genomic_DNA"/>
</dbReference>
<dbReference type="GO" id="GO:0009002">
    <property type="term" value="F:serine-type D-Ala-D-Ala carboxypeptidase activity"/>
    <property type="evidence" value="ECO:0007669"/>
    <property type="project" value="UniProtKB-EC"/>
</dbReference>
<feature type="domain" description="Glycosyl transferase family 51" evidence="12">
    <location>
        <begin position="90"/>
        <end position="269"/>
    </location>
</feature>
<keyword evidence="2" id="KW-0645">Protease</keyword>
<evidence type="ECO:0000256" key="8">
    <source>
        <dbReference type="ARBA" id="ARBA00049902"/>
    </source>
</evidence>
<evidence type="ECO:0000256" key="2">
    <source>
        <dbReference type="ARBA" id="ARBA00022670"/>
    </source>
</evidence>
<proteinExistence type="predicted"/>
<dbReference type="InterPro" id="IPR050396">
    <property type="entry name" value="Glycosyltr_51/Transpeptidase"/>
</dbReference>
<feature type="transmembrane region" description="Helical" evidence="10">
    <location>
        <begin position="43"/>
        <end position="65"/>
    </location>
</feature>
<keyword evidence="10" id="KW-0472">Membrane</keyword>
<dbReference type="PANTHER" id="PTHR32282:SF34">
    <property type="entry name" value="PENICILLIN-BINDING PROTEIN 1A"/>
    <property type="match status" value="1"/>
</dbReference>
<evidence type="ECO:0000256" key="6">
    <source>
        <dbReference type="ARBA" id="ARBA00023268"/>
    </source>
</evidence>
<comment type="caution">
    <text evidence="13">The sequence shown here is derived from an EMBL/GenBank/DDBJ whole genome shotgun (WGS) entry which is preliminary data.</text>
</comment>
<dbReference type="Pfam" id="PF00912">
    <property type="entry name" value="Transgly"/>
    <property type="match status" value="1"/>
</dbReference>
<evidence type="ECO:0000256" key="4">
    <source>
        <dbReference type="ARBA" id="ARBA00022679"/>
    </source>
</evidence>
<dbReference type="Pfam" id="PF00905">
    <property type="entry name" value="Transpeptidase"/>
    <property type="match status" value="1"/>
</dbReference>
<evidence type="ECO:0000256" key="10">
    <source>
        <dbReference type="SAM" id="Phobius"/>
    </source>
</evidence>
<keyword evidence="14" id="KW-1185">Reference proteome</keyword>
<dbReference type="Proteomes" id="UP000568380">
    <property type="component" value="Unassembled WGS sequence"/>
</dbReference>
<evidence type="ECO:0000259" key="12">
    <source>
        <dbReference type="Pfam" id="PF00912"/>
    </source>
</evidence>
<gene>
    <name evidence="13" type="ORF">HNR40_001473</name>
</gene>
<name>A0A7W7ZY81_9ACTN</name>
<evidence type="ECO:0000256" key="3">
    <source>
        <dbReference type="ARBA" id="ARBA00022676"/>
    </source>
</evidence>
<feature type="domain" description="Penicillin-binding protein transpeptidase" evidence="11">
    <location>
        <begin position="363"/>
        <end position="625"/>
    </location>
</feature>
<evidence type="ECO:0000313" key="13">
    <source>
        <dbReference type="EMBL" id="MBB5076027.1"/>
    </source>
</evidence>